<evidence type="ECO:0000256" key="15">
    <source>
        <dbReference type="RuleBase" id="RU362060"/>
    </source>
</evidence>
<dbReference type="FunFam" id="1.10.420.10:FF:000007">
    <property type="entry name" value="Peroxidase"/>
    <property type="match status" value="1"/>
</dbReference>
<dbReference type="PRINTS" id="PR00458">
    <property type="entry name" value="PEROXIDASE"/>
</dbReference>
<keyword evidence="11" id="KW-0325">Glycoprotein</keyword>
<dbReference type="InterPro" id="IPR000823">
    <property type="entry name" value="Peroxidase_pln"/>
</dbReference>
<comment type="subcellular location">
    <subcellularLocation>
        <location evidence="15">Secreted</location>
    </subcellularLocation>
</comment>
<feature type="binding site" evidence="13">
    <location>
        <position position="65"/>
    </location>
    <ligand>
        <name>Ca(2+)</name>
        <dbReference type="ChEBI" id="CHEBI:29108"/>
        <label>1</label>
    </ligand>
</feature>
<feature type="domain" description="Plant heme peroxidase family profile" evidence="16">
    <location>
        <begin position="21"/>
        <end position="341"/>
    </location>
</feature>
<dbReference type="Gene3D" id="1.10.520.10">
    <property type="match status" value="1"/>
</dbReference>
<protein>
    <recommendedName>
        <fullName evidence="3 15">Peroxidase</fullName>
        <ecNumber evidence="3 15">1.11.1.7</ecNumber>
    </recommendedName>
</protein>
<dbReference type="GO" id="GO:0046872">
    <property type="term" value="F:metal ion binding"/>
    <property type="evidence" value="ECO:0007669"/>
    <property type="project" value="UniProtKB-UniRule"/>
</dbReference>
<evidence type="ECO:0000256" key="9">
    <source>
        <dbReference type="ARBA" id="ARBA00023004"/>
    </source>
</evidence>
<comment type="similarity">
    <text evidence="15">Belongs to the peroxidase family. Classical plant (class III) peroxidase subfamily.</text>
</comment>
<keyword evidence="4 15" id="KW-0575">Peroxidase</keyword>
<dbReference type="EC" id="1.11.1.7" evidence="3 15"/>
<dbReference type="InterPro" id="IPR019793">
    <property type="entry name" value="Peroxidases_heam-ligand_BS"/>
</dbReference>
<keyword evidence="10 14" id="KW-1015">Disulfide bond</keyword>
<keyword evidence="13 15" id="KW-0106">Calcium</keyword>
<evidence type="ECO:0000256" key="11">
    <source>
        <dbReference type="ARBA" id="ARBA00023180"/>
    </source>
</evidence>
<dbReference type="SUPFAM" id="SSF48113">
    <property type="entry name" value="Heme-dependent peroxidases"/>
    <property type="match status" value="1"/>
</dbReference>
<comment type="similarity">
    <text evidence="2">Belongs to the peroxidase family. Ascorbate peroxidase subfamily.</text>
</comment>
<feature type="binding site" description="axial binding residue" evidence="13">
    <location>
        <position position="206"/>
    </location>
    <ligand>
        <name>heme b</name>
        <dbReference type="ChEBI" id="CHEBI:60344"/>
    </ligand>
    <ligandPart>
        <name>Fe</name>
        <dbReference type="ChEBI" id="CHEBI:18248"/>
    </ligandPart>
</feature>
<keyword evidence="18" id="KW-1185">Reference proteome</keyword>
<evidence type="ECO:0000256" key="13">
    <source>
        <dbReference type="PIRSR" id="PIRSR600823-3"/>
    </source>
</evidence>
<evidence type="ECO:0000256" key="1">
    <source>
        <dbReference type="ARBA" id="ARBA00000189"/>
    </source>
</evidence>
<dbReference type="GO" id="GO:0140825">
    <property type="term" value="F:lactoperoxidase activity"/>
    <property type="evidence" value="ECO:0007669"/>
    <property type="project" value="UniProtKB-EC"/>
</dbReference>
<proteinExistence type="inferred from homology"/>
<feature type="binding site" evidence="13">
    <location>
        <position position="91"/>
    </location>
    <ligand>
        <name>Ca(2+)</name>
        <dbReference type="ChEBI" id="CHEBI:29108"/>
        <label>1</label>
    </ligand>
</feature>
<reference evidence="17 18" key="1">
    <citation type="submission" date="2024-11" db="EMBL/GenBank/DDBJ databases">
        <title>A near-complete genome assembly of Cinchona calisaya.</title>
        <authorList>
            <person name="Lian D.C."/>
            <person name="Zhao X.W."/>
            <person name="Wei L."/>
        </authorList>
    </citation>
    <scope>NUCLEOTIDE SEQUENCE [LARGE SCALE GENOMIC DNA]</scope>
    <source>
        <tissue evidence="17">Nenye</tissue>
    </source>
</reference>
<dbReference type="Pfam" id="PF00141">
    <property type="entry name" value="peroxidase"/>
    <property type="match status" value="1"/>
</dbReference>
<comment type="caution">
    <text evidence="17">The sequence shown here is derived from an EMBL/GenBank/DDBJ whole genome shotgun (WGS) entry which is preliminary data.</text>
</comment>
<keyword evidence="7" id="KW-0732">Signal</keyword>
<feature type="binding site" evidence="12">
    <location>
        <position position="176"/>
    </location>
    <ligand>
        <name>substrate</name>
    </ligand>
</feature>
<dbReference type="GO" id="GO:0042744">
    <property type="term" value="P:hydrogen peroxide catabolic process"/>
    <property type="evidence" value="ECO:0007669"/>
    <property type="project" value="UniProtKB-KW"/>
</dbReference>
<feature type="binding site" evidence="13">
    <location>
        <position position="87"/>
    </location>
    <ligand>
        <name>Ca(2+)</name>
        <dbReference type="ChEBI" id="CHEBI:29108"/>
        <label>1</label>
    </ligand>
</feature>
<feature type="disulfide bond" evidence="14">
    <location>
        <begin position="213"/>
        <end position="245"/>
    </location>
</feature>
<dbReference type="GO" id="GO:0006979">
    <property type="term" value="P:response to oxidative stress"/>
    <property type="evidence" value="ECO:0007669"/>
    <property type="project" value="UniProtKB-UniRule"/>
</dbReference>
<feature type="binding site" evidence="13">
    <location>
        <position position="102"/>
    </location>
    <ligand>
        <name>Ca(2+)</name>
        <dbReference type="ChEBI" id="CHEBI:29108"/>
        <label>1</label>
    </ligand>
</feature>
<keyword evidence="5 15" id="KW-0349">Heme</keyword>
<feature type="disulfide bond" evidence="14">
    <location>
        <begin position="71"/>
        <end position="90"/>
    </location>
</feature>
<dbReference type="PROSITE" id="PS50873">
    <property type="entry name" value="PEROXIDASE_4"/>
    <property type="match status" value="1"/>
</dbReference>
<comment type="function">
    <text evidence="15">Removal of H(2)O(2), oxidation of toxic reductants, biosynthesis and degradation of lignin, suberization, auxin catabolism, response to environmental stresses such as wounding, pathogen attack and oxidative stress.</text>
</comment>
<dbReference type="InterPro" id="IPR033905">
    <property type="entry name" value="Secretory_peroxidase"/>
</dbReference>
<keyword evidence="6 13" id="KW-0479">Metal-binding</keyword>
<feature type="disulfide bond" evidence="14">
    <location>
        <begin position="33"/>
        <end position="130"/>
    </location>
</feature>
<evidence type="ECO:0000256" key="14">
    <source>
        <dbReference type="PIRSR" id="PIRSR600823-5"/>
    </source>
</evidence>
<evidence type="ECO:0000259" key="16">
    <source>
        <dbReference type="PROSITE" id="PS50873"/>
    </source>
</evidence>
<evidence type="ECO:0000256" key="5">
    <source>
        <dbReference type="ARBA" id="ARBA00022617"/>
    </source>
</evidence>
<dbReference type="InterPro" id="IPR002016">
    <property type="entry name" value="Haem_peroxidase"/>
</dbReference>
<dbReference type="Proteomes" id="UP001630127">
    <property type="component" value="Unassembled WGS sequence"/>
</dbReference>
<organism evidence="17 18">
    <name type="scientific">Cinchona calisaya</name>
    <dbReference type="NCBI Taxonomy" id="153742"/>
    <lineage>
        <taxon>Eukaryota</taxon>
        <taxon>Viridiplantae</taxon>
        <taxon>Streptophyta</taxon>
        <taxon>Embryophyta</taxon>
        <taxon>Tracheophyta</taxon>
        <taxon>Spermatophyta</taxon>
        <taxon>Magnoliopsida</taxon>
        <taxon>eudicotyledons</taxon>
        <taxon>Gunneridae</taxon>
        <taxon>Pentapetalae</taxon>
        <taxon>asterids</taxon>
        <taxon>lamiids</taxon>
        <taxon>Gentianales</taxon>
        <taxon>Rubiaceae</taxon>
        <taxon>Cinchonoideae</taxon>
        <taxon>Cinchoneae</taxon>
        <taxon>Cinchona</taxon>
    </lineage>
</organism>
<dbReference type="InterPro" id="IPR010255">
    <property type="entry name" value="Haem_peroxidase_sf"/>
</dbReference>
<dbReference type="EMBL" id="JBJUIK010000013">
    <property type="protein sequence ID" value="KAL3506786.1"/>
    <property type="molecule type" value="Genomic_DNA"/>
</dbReference>
<evidence type="ECO:0000256" key="8">
    <source>
        <dbReference type="ARBA" id="ARBA00023002"/>
    </source>
</evidence>
<evidence type="ECO:0000313" key="17">
    <source>
        <dbReference type="EMBL" id="KAL3506786.1"/>
    </source>
</evidence>
<comment type="cofactor">
    <cofactor evidence="13 15">
        <name>Ca(2+)</name>
        <dbReference type="ChEBI" id="CHEBI:29108"/>
    </cofactor>
    <text evidence="13 15">Binds 2 calcium ions per subunit.</text>
</comment>
<comment type="cofactor">
    <cofactor evidence="13 15">
        <name>heme b</name>
        <dbReference type="ChEBI" id="CHEBI:60344"/>
    </cofactor>
    <text evidence="13 15">Binds 1 heme b (iron(II)-protoporphyrin IX) group per subunit.</text>
</comment>
<name>A0ABD2YJA3_9GENT</name>
<feature type="binding site" evidence="13">
    <location>
        <position position="207"/>
    </location>
    <ligand>
        <name>Ca(2+)</name>
        <dbReference type="ChEBI" id="CHEBI:29108"/>
        <label>2</label>
    </ligand>
</feature>
<dbReference type="PROSITE" id="PS00435">
    <property type="entry name" value="PEROXIDASE_1"/>
    <property type="match status" value="1"/>
</dbReference>
<evidence type="ECO:0000256" key="12">
    <source>
        <dbReference type="PIRSR" id="PIRSR600823-2"/>
    </source>
</evidence>
<evidence type="ECO:0000256" key="2">
    <source>
        <dbReference type="ARBA" id="ARBA00006873"/>
    </source>
</evidence>
<evidence type="ECO:0000256" key="7">
    <source>
        <dbReference type="ARBA" id="ARBA00022729"/>
    </source>
</evidence>
<keyword evidence="8 15" id="KW-0560">Oxidoreductase</keyword>
<gene>
    <name evidence="17" type="ORF">ACH5RR_032168</name>
</gene>
<dbReference type="PANTHER" id="PTHR31235">
    <property type="entry name" value="PEROXIDASE 25-RELATED"/>
    <property type="match status" value="1"/>
</dbReference>
<keyword evidence="15" id="KW-0376">Hydrogen peroxide</keyword>
<dbReference type="GO" id="GO:0005576">
    <property type="term" value="C:extracellular region"/>
    <property type="evidence" value="ECO:0007669"/>
    <property type="project" value="UniProtKB-SubCell"/>
</dbReference>
<evidence type="ECO:0000256" key="4">
    <source>
        <dbReference type="ARBA" id="ARBA00022559"/>
    </source>
</evidence>
<dbReference type="AlphaFoldDB" id="A0ABD2YJA3"/>
<keyword evidence="15" id="KW-0964">Secreted</keyword>
<accession>A0ABD2YJA3</accession>
<sequence length="348" mass="39271">MSLHVGYLRAAVTLPPEDLPGLMRHFYKKINTCKNVEAFVKHQVTLFWKKDRNVTAKLFKLLYSDFSLEECKVFSYVDELISEIGLVQGCDASILLDGSNTEKTAAQNSGLGERIFEIIDKIKTVLEIRCPRAVSCADILNLAARDAAHLAGAPSYPVFLGRRDGLESNATWVDYPSPSSSWDTVETYFNTKGLDQQDLVTLLGAHTLGRTHCQFIRDRLYNFSNTGKPDPSMDKSLLKDLRQQCPPSAPNGKEDTLVYLNPKNGPQYKFTNTYYKQVESHQSVLGVDQQALWGNYSLVDVYANYFEQFRREFALSINRMGGLKVLTGKKGEIRRNCRFTNGKNPSIK</sequence>
<dbReference type="GO" id="GO:0020037">
    <property type="term" value="F:heme binding"/>
    <property type="evidence" value="ECO:0007669"/>
    <property type="project" value="UniProtKB-UniRule"/>
</dbReference>
<comment type="catalytic activity">
    <reaction evidence="1 15">
        <text>2 a phenolic donor + H2O2 = 2 a phenolic radical donor + 2 H2O</text>
        <dbReference type="Rhea" id="RHEA:56136"/>
        <dbReference type="ChEBI" id="CHEBI:15377"/>
        <dbReference type="ChEBI" id="CHEBI:16240"/>
        <dbReference type="ChEBI" id="CHEBI:139520"/>
        <dbReference type="ChEBI" id="CHEBI:139521"/>
        <dbReference type="EC" id="1.11.1.7"/>
    </reaction>
</comment>
<feature type="disulfide bond" evidence="14">
    <location>
        <begin position="136"/>
        <end position="337"/>
    </location>
</feature>
<dbReference type="Gene3D" id="1.10.420.10">
    <property type="entry name" value="Peroxidase, domain 2"/>
    <property type="match status" value="1"/>
</dbReference>
<dbReference type="CDD" id="cd00693">
    <property type="entry name" value="secretory_peroxidase"/>
    <property type="match status" value="1"/>
</dbReference>
<dbReference type="PRINTS" id="PR00461">
    <property type="entry name" value="PLPEROXIDASE"/>
</dbReference>
<evidence type="ECO:0000256" key="10">
    <source>
        <dbReference type="ARBA" id="ARBA00023157"/>
    </source>
</evidence>
<feature type="binding site" evidence="13">
    <location>
        <position position="89"/>
    </location>
    <ligand>
        <name>Ca(2+)</name>
        <dbReference type="ChEBI" id="CHEBI:29108"/>
        <label>1</label>
    </ligand>
</feature>
<evidence type="ECO:0000313" key="18">
    <source>
        <dbReference type="Proteomes" id="UP001630127"/>
    </source>
</evidence>
<feature type="binding site" evidence="13">
    <location>
        <position position="93"/>
    </location>
    <ligand>
        <name>Ca(2+)</name>
        <dbReference type="ChEBI" id="CHEBI:29108"/>
        <label>1</label>
    </ligand>
</feature>
<evidence type="ECO:0000256" key="3">
    <source>
        <dbReference type="ARBA" id="ARBA00012313"/>
    </source>
</evidence>
<keyword evidence="9 13" id="KW-0408">Iron</keyword>
<evidence type="ECO:0000256" key="6">
    <source>
        <dbReference type="ARBA" id="ARBA00022723"/>
    </source>
</evidence>